<dbReference type="AlphaFoldDB" id="A0A4Q7YWN5"/>
<sequence length="172" mass="18748">MEPMKPRIANPANLIPDAMQALMALGAVAKKDNGVPTSTLNLVYLRTSQINGCSVCVDMHARAAKQAGETDERLIAVGAWRDAPYFTPAERAALALAESATRLPDRSDPVPDDVWFEAAQHYDEKALASLTVNIAVINLWNRLNVPTRQIAGEWIKSAAAQKWQQENAAATR</sequence>
<dbReference type="PANTHER" id="PTHR34846">
    <property type="entry name" value="4-CARBOXYMUCONOLACTONE DECARBOXYLASE FAMILY PROTEIN (AFU_ORTHOLOGUE AFUA_6G11590)"/>
    <property type="match status" value="1"/>
</dbReference>
<comment type="caution">
    <text evidence="2">The sequence shown here is derived from an EMBL/GenBank/DDBJ whole genome shotgun (WGS) entry which is preliminary data.</text>
</comment>
<feature type="domain" description="Carboxymuconolactone decarboxylase-like" evidence="1">
    <location>
        <begin position="16"/>
        <end position="98"/>
    </location>
</feature>
<dbReference type="InterPro" id="IPR004675">
    <property type="entry name" value="AhpD_core"/>
</dbReference>
<protein>
    <submittedName>
        <fullName evidence="2">AhpD family alkylhydroperoxidase</fullName>
    </submittedName>
</protein>
<reference evidence="2 3" key="1">
    <citation type="submission" date="2019-02" db="EMBL/GenBank/DDBJ databases">
        <title>Genomic Encyclopedia of Archaeal and Bacterial Type Strains, Phase II (KMG-II): from individual species to whole genera.</title>
        <authorList>
            <person name="Goeker M."/>
        </authorList>
    </citation>
    <scope>NUCLEOTIDE SEQUENCE [LARGE SCALE GENOMIC DNA]</scope>
    <source>
        <strain evidence="2 3">DSM 18101</strain>
    </source>
</reference>
<evidence type="ECO:0000259" key="1">
    <source>
        <dbReference type="Pfam" id="PF02627"/>
    </source>
</evidence>
<dbReference type="NCBIfam" id="TIGR00778">
    <property type="entry name" value="ahpD_dom"/>
    <property type="match status" value="1"/>
</dbReference>
<keyword evidence="2" id="KW-0560">Oxidoreductase</keyword>
<proteinExistence type="predicted"/>
<dbReference type="Proteomes" id="UP000292958">
    <property type="component" value="Unassembled WGS sequence"/>
</dbReference>
<dbReference type="SUPFAM" id="SSF69118">
    <property type="entry name" value="AhpD-like"/>
    <property type="match status" value="1"/>
</dbReference>
<keyword evidence="2" id="KW-0575">Peroxidase</keyword>
<accession>A0A4Q7YWN5</accession>
<evidence type="ECO:0000313" key="2">
    <source>
        <dbReference type="EMBL" id="RZU41523.1"/>
    </source>
</evidence>
<keyword evidence="3" id="KW-1185">Reference proteome</keyword>
<dbReference type="RefSeq" id="WP_242617953.1">
    <property type="nucleotide sequence ID" value="NZ_SHKW01000001.1"/>
</dbReference>
<dbReference type="InterPro" id="IPR029032">
    <property type="entry name" value="AhpD-like"/>
</dbReference>
<dbReference type="Pfam" id="PF02627">
    <property type="entry name" value="CMD"/>
    <property type="match status" value="1"/>
</dbReference>
<dbReference type="GO" id="GO:0051920">
    <property type="term" value="F:peroxiredoxin activity"/>
    <property type="evidence" value="ECO:0007669"/>
    <property type="project" value="InterPro"/>
</dbReference>
<dbReference type="InterPro" id="IPR003779">
    <property type="entry name" value="CMD-like"/>
</dbReference>
<organism evidence="2 3">
    <name type="scientific">Edaphobacter modestus</name>
    <dbReference type="NCBI Taxonomy" id="388466"/>
    <lineage>
        <taxon>Bacteria</taxon>
        <taxon>Pseudomonadati</taxon>
        <taxon>Acidobacteriota</taxon>
        <taxon>Terriglobia</taxon>
        <taxon>Terriglobales</taxon>
        <taxon>Acidobacteriaceae</taxon>
        <taxon>Edaphobacter</taxon>
    </lineage>
</organism>
<dbReference type="EMBL" id="SHKW01000001">
    <property type="protein sequence ID" value="RZU41523.1"/>
    <property type="molecule type" value="Genomic_DNA"/>
</dbReference>
<dbReference type="PANTHER" id="PTHR34846:SF7">
    <property type="entry name" value="BLL7811 PROTEIN"/>
    <property type="match status" value="1"/>
</dbReference>
<dbReference type="Gene3D" id="1.20.1290.10">
    <property type="entry name" value="AhpD-like"/>
    <property type="match status" value="1"/>
</dbReference>
<gene>
    <name evidence="2" type="ORF">BDD14_3046</name>
</gene>
<name>A0A4Q7YWN5_9BACT</name>
<evidence type="ECO:0000313" key="3">
    <source>
        <dbReference type="Proteomes" id="UP000292958"/>
    </source>
</evidence>